<evidence type="ECO:0000313" key="6">
    <source>
        <dbReference type="EMBL" id="ANY69408.1"/>
    </source>
</evidence>
<evidence type="ECO:0000256" key="4">
    <source>
        <dbReference type="PROSITE-ProRule" id="PRU00236"/>
    </source>
</evidence>
<dbReference type="EC" id="2.3.1.286" evidence="1"/>
<keyword evidence="2" id="KW-0808">Transferase</keyword>
<keyword evidence="4" id="KW-0479">Metal-binding</keyword>
<dbReference type="InterPro" id="IPR050134">
    <property type="entry name" value="NAD-dep_sirtuin_deacylases"/>
</dbReference>
<dbReference type="GO" id="GO:0070403">
    <property type="term" value="F:NAD+ binding"/>
    <property type="evidence" value="ECO:0007669"/>
    <property type="project" value="InterPro"/>
</dbReference>
<accession>A0A1B2DNX4</accession>
<feature type="active site" description="Proton acceptor" evidence="4">
    <location>
        <position position="133"/>
    </location>
</feature>
<keyword evidence="3" id="KW-0520">NAD</keyword>
<evidence type="ECO:0000256" key="1">
    <source>
        <dbReference type="ARBA" id="ARBA00012928"/>
    </source>
</evidence>
<dbReference type="EMBL" id="CP016808">
    <property type="protein sequence ID" value="ANY69408.1"/>
    <property type="molecule type" value="Genomic_DNA"/>
</dbReference>
<gene>
    <name evidence="6" type="ORF">BBD42_25185</name>
</gene>
<name>A0A1B2DNX4_9BACL</name>
<feature type="binding site" evidence="4">
    <location>
        <position position="179"/>
    </location>
    <ligand>
        <name>Zn(2+)</name>
        <dbReference type="ChEBI" id="CHEBI:29105"/>
    </ligand>
</feature>
<dbReference type="InterPro" id="IPR003000">
    <property type="entry name" value="Sirtuin"/>
</dbReference>
<feature type="binding site" evidence="4">
    <location>
        <position position="145"/>
    </location>
    <ligand>
        <name>Zn(2+)</name>
        <dbReference type="ChEBI" id="CHEBI:29105"/>
    </ligand>
</feature>
<dbReference type="PROSITE" id="PS50305">
    <property type="entry name" value="SIRTUIN"/>
    <property type="match status" value="1"/>
</dbReference>
<dbReference type="PANTHER" id="PTHR11085">
    <property type="entry name" value="NAD-DEPENDENT PROTEIN DEACYLASE SIRTUIN-5, MITOCHONDRIAL-RELATED"/>
    <property type="match status" value="1"/>
</dbReference>
<dbReference type="AlphaFoldDB" id="A0A1B2DNX4"/>
<dbReference type="GO" id="GO:0017136">
    <property type="term" value="F:histone deacetylase activity, NAD-dependent"/>
    <property type="evidence" value="ECO:0007669"/>
    <property type="project" value="TreeGrafter"/>
</dbReference>
<evidence type="ECO:0000259" key="5">
    <source>
        <dbReference type="PROSITE" id="PS50305"/>
    </source>
</evidence>
<evidence type="ECO:0000256" key="2">
    <source>
        <dbReference type="ARBA" id="ARBA00022679"/>
    </source>
</evidence>
<dbReference type="Pfam" id="PF02146">
    <property type="entry name" value="SIR2"/>
    <property type="match status" value="1"/>
</dbReference>
<protein>
    <recommendedName>
        <fullName evidence="1">protein acetyllysine N-acetyltransferase</fullName>
        <ecNumber evidence="1">2.3.1.286</ecNumber>
    </recommendedName>
</protein>
<dbReference type="InterPro" id="IPR029035">
    <property type="entry name" value="DHS-like_NAD/FAD-binding_dom"/>
</dbReference>
<evidence type="ECO:0000256" key="3">
    <source>
        <dbReference type="ARBA" id="ARBA00023027"/>
    </source>
</evidence>
<feature type="domain" description="Deacetylase sirtuin-type" evidence="5">
    <location>
        <begin position="4"/>
        <end position="264"/>
    </location>
</feature>
<keyword evidence="4" id="KW-0862">Zinc</keyword>
<dbReference type="GO" id="GO:0046872">
    <property type="term" value="F:metal ion binding"/>
    <property type="evidence" value="ECO:0007669"/>
    <property type="project" value="UniProtKB-KW"/>
</dbReference>
<dbReference type="Gene3D" id="3.40.50.1220">
    <property type="entry name" value="TPP-binding domain"/>
    <property type="match status" value="1"/>
</dbReference>
<organism evidence="6">
    <name type="scientific">Paenibacillus sp. BIHB 4019</name>
    <dbReference type="NCBI Taxonomy" id="1870819"/>
    <lineage>
        <taxon>Bacteria</taxon>
        <taxon>Bacillati</taxon>
        <taxon>Bacillota</taxon>
        <taxon>Bacilli</taxon>
        <taxon>Bacillales</taxon>
        <taxon>Paenibacillaceae</taxon>
        <taxon>Paenibacillus</taxon>
    </lineage>
</organism>
<dbReference type="SUPFAM" id="SSF52467">
    <property type="entry name" value="DHS-like NAD/FAD-binding domain"/>
    <property type="match status" value="1"/>
</dbReference>
<feature type="binding site" evidence="4">
    <location>
        <position position="141"/>
    </location>
    <ligand>
        <name>Zn(2+)</name>
        <dbReference type="ChEBI" id="CHEBI:29105"/>
    </ligand>
</feature>
<dbReference type="RefSeq" id="WP_099520441.1">
    <property type="nucleotide sequence ID" value="NZ_CP016808.1"/>
</dbReference>
<sequence length="264" mass="30299">MGKMDDYQSRIEKAKEAIEGAEYILLGGGAGVSAAAGITYSGKRFTDHFGPFIRKFDLTDMYSSGFYPFPTQEDRWGYWAKRIRLNRFETGPTKLYQDIYRLVKDKQYFVLTTTLDSQFELAGFSPDKVFETHGNYRYLQCAAGCHDRLYNNEILIRDMVENTVDCKIPHELVPKCPVCGDEMAPNIRINKCFVQDEKFYELEALYKNFVLESIGKERLFIGLGVKDEPLVLLKKGDADHFEKKEGTIISFNEDIQEIVPALSK</sequence>
<dbReference type="InterPro" id="IPR026590">
    <property type="entry name" value="Ssirtuin_cat_dom"/>
</dbReference>
<dbReference type="PANTHER" id="PTHR11085:SF10">
    <property type="entry name" value="NAD-DEPENDENT PROTEIN DEACYLASE SIRTUIN-5, MITOCHONDRIAL-RELATED"/>
    <property type="match status" value="1"/>
</dbReference>
<feature type="binding site" evidence="4">
    <location>
        <position position="176"/>
    </location>
    <ligand>
        <name>Zn(2+)</name>
        <dbReference type="ChEBI" id="CHEBI:29105"/>
    </ligand>
</feature>
<reference evidence="6" key="1">
    <citation type="submission" date="2016-08" db="EMBL/GenBank/DDBJ databases">
        <title>Complete Genome Seqeunce of Paenibacillus sp. BIHB 4019 from tea rhizoplane.</title>
        <authorList>
            <person name="Thakur R."/>
            <person name="Swarnkar M.K."/>
            <person name="Gulati A."/>
        </authorList>
    </citation>
    <scope>NUCLEOTIDE SEQUENCE [LARGE SCALE GENOMIC DNA]</scope>
    <source>
        <strain evidence="6">BIHB4019</strain>
    </source>
</reference>
<proteinExistence type="predicted"/>